<dbReference type="GO" id="GO:0006355">
    <property type="term" value="P:regulation of DNA-templated transcription"/>
    <property type="evidence" value="ECO:0007669"/>
    <property type="project" value="TreeGrafter"/>
</dbReference>
<evidence type="ECO:0000259" key="5">
    <source>
        <dbReference type="PROSITE" id="PS51017"/>
    </source>
</evidence>
<dbReference type="Proteomes" id="UP000197138">
    <property type="component" value="Unassembled WGS sequence"/>
</dbReference>
<evidence type="ECO:0000256" key="3">
    <source>
        <dbReference type="PROSITE-ProRule" id="PRU00357"/>
    </source>
</evidence>
<dbReference type="PROSITE" id="PS51017">
    <property type="entry name" value="CCT"/>
    <property type="match status" value="1"/>
</dbReference>
<accession>A0A218XHJ1</accession>
<feature type="compositionally biased region" description="Low complexity" evidence="4">
    <location>
        <begin position="1"/>
        <end position="27"/>
    </location>
</feature>
<evidence type="ECO:0000256" key="4">
    <source>
        <dbReference type="SAM" id="MobiDB-lite"/>
    </source>
</evidence>
<gene>
    <name evidence="6" type="ORF">CDL15_Pgr027047</name>
</gene>
<proteinExistence type="predicted"/>
<dbReference type="GO" id="GO:0005634">
    <property type="term" value="C:nucleus"/>
    <property type="evidence" value="ECO:0007669"/>
    <property type="project" value="UniProtKB-SubCell"/>
</dbReference>
<feature type="region of interest" description="Disordered" evidence="4">
    <location>
        <begin position="107"/>
        <end position="131"/>
    </location>
</feature>
<comment type="caution">
    <text evidence="6">The sequence shown here is derived from an EMBL/GenBank/DDBJ whole genome shotgun (WGS) entry which is preliminary data.</text>
</comment>
<name>A0A218XHJ1_PUNGR</name>
<dbReference type="InterPro" id="IPR010402">
    <property type="entry name" value="CCT_domain"/>
</dbReference>
<sequence length="426" mass="47775">MKSSSTSTWTSNNSSSPSSTLSESSNSPVFVCTRKPRTQRKRPNQKYNEAAALLSTAYPNIFSSENLWSPPKLSSNQEDIFFDESSEPLLPFQVGDKSEFLLHHDPIQENERPSSQTEPKPSPLSEKPCQSHGEIEIQSNPMELFQGHQEDFDAESILDEEIEEGIIDTIMGDLRVDGANDFIGEPNSMGLGSDIGGEFNFGFGRGMEANAMRNVNGMNNWWDFPFPTVDVFEISPRFSKSALPNSANKKKKKKNAVKPTKPKPKEEPKSASESVEANPNTSEPPDTLEPNPKQKLELLLKLNYDGILREWSGQGSPFSDESMGLEMQGVDVPTRLAQIDLFPEAGALREASVQRYKEKRRTRLFSKKIRYEVRKVNADQRPRMKVRYRAMGLPNLGFAIARLGLAIPIQLNLARFGSQLKVFEID</sequence>
<evidence type="ECO:0000313" key="7">
    <source>
        <dbReference type="Proteomes" id="UP000197138"/>
    </source>
</evidence>
<dbReference type="PANTHER" id="PTHR31874">
    <property type="entry name" value="CCT MOTIF FAMILY PROTEIN, EXPRESSED"/>
    <property type="match status" value="1"/>
</dbReference>
<dbReference type="AlphaFoldDB" id="A0A218XHJ1"/>
<evidence type="ECO:0000256" key="2">
    <source>
        <dbReference type="ARBA" id="ARBA00023242"/>
    </source>
</evidence>
<feature type="compositionally biased region" description="Basic residues" evidence="4">
    <location>
        <begin position="34"/>
        <end position="44"/>
    </location>
</feature>
<dbReference type="EMBL" id="MTKT01001633">
    <property type="protein sequence ID" value="OWM84278.1"/>
    <property type="molecule type" value="Genomic_DNA"/>
</dbReference>
<keyword evidence="2 3" id="KW-0539">Nucleus</keyword>
<feature type="region of interest" description="Disordered" evidence="4">
    <location>
        <begin position="242"/>
        <end position="292"/>
    </location>
</feature>
<protein>
    <recommendedName>
        <fullName evidence="5">CCT domain-containing protein</fullName>
    </recommendedName>
</protein>
<feature type="domain" description="CCT" evidence="5">
    <location>
        <begin position="349"/>
        <end position="391"/>
    </location>
</feature>
<organism evidence="6 7">
    <name type="scientific">Punica granatum</name>
    <name type="common">Pomegranate</name>
    <dbReference type="NCBI Taxonomy" id="22663"/>
    <lineage>
        <taxon>Eukaryota</taxon>
        <taxon>Viridiplantae</taxon>
        <taxon>Streptophyta</taxon>
        <taxon>Embryophyta</taxon>
        <taxon>Tracheophyta</taxon>
        <taxon>Spermatophyta</taxon>
        <taxon>Magnoliopsida</taxon>
        <taxon>eudicotyledons</taxon>
        <taxon>Gunneridae</taxon>
        <taxon>Pentapetalae</taxon>
        <taxon>rosids</taxon>
        <taxon>malvids</taxon>
        <taxon>Myrtales</taxon>
        <taxon>Lythraceae</taxon>
        <taxon>Punica</taxon>
    </lineage>
</organism>
<dbReference type="PANTHER" id="PTHR31874:SF10">
    <property type="entry name" value="PROTEIN CHLOROPLAST IMPORT APPARATUS 2"/>
    <property type="match status" value="1"/>
</dbReference>
<comment type="subcellular location">
    <subcellularLocation>
        <location evidence="1 3">Nucleus</location>
    </subcellularLocation>
</comment>
<feature type="compositionally biased region" description="Basic residues" evidence="4">
    <location>
        <begin position="248"/>
        <end position="262"/>
    </location>
</feature>
<reference evidence="7" key="1">
    <citation type="journal article" date="2017" name="Plant J.">
        <title>The pomegranate (Punica granatum L.) genome and the genomics of punicalagin biosynthesis.</title>
        <authorList>
            <person name="Qin G."/>
            <person name="Xu C."/>
            <person name="Ming R."/>
            <person name="Tang H."/>
            <person name="Guyot R."/>
            <person name="Kramer E.M."/>
            <person name="Hu Y."/>
            <person name="Yi X."/>
            <person name="Qi Y."/>
            <person name="Xu X."/>
            <person name="Gao Z."/>
            <person name="Pan H."/>
            <person name="Jian J."/>
            <person name="Tian Y."/>
            <person name="Yue Z."/>
            <person name="Xu Y."/>
        </authorList>
    </citation>
    <scope>NUCLEOTIDE SEQUENCE [LARGE SCALE GENOMIC DNA]</scope>
    <source>
        <strain evidence="7">cv. Dabenzi</strain>
    </source>
</reference>
<feature type="region of interest" description="Disordered" evidence="4">
    <location>
        <begin position="1"/>
        <end position="48"/>
    </location>
</feature>
<evidence type="ECO:0000313" key="6">
    <source>
        <dbReference type="EMBL" id="OWM84278.1"/>
    </source>
</evidence>
<dbReference type="InterPro" id="IPR052453">
    <property type="entry name" value="CONSTANS-like_ZF"/>
</dbReference>
<dbReference type="Pfam" id="PF06203">
    <property type="entry name" value="CCT"/>
    <property type="match status" value="1"/>
</dbReference>
<evidence type="ECO:0000256" key="1">
    <source>
        <dbReference type="ARBA" id="ARBA00004123"/>
    </source>
</evidence>